<name>A0A5E4WJF7_9BURK</name>
<feature type="binding site" evidence="11">
    <location>
        <begin position="282"/>
        <end position="284"/>
    </location>
    <ligand>
        <name>substrate</name>
    </ligand>
</feature>
<accession>A0A5E4WJF7</accession>
<proteinExistence type="inferred from homology"/>
<dbReference type="EC" id="4.1.3.30" evidence="4 11"/>
<dbReference type="PROSITE" id="PS00161">
    <property type="entry name" value="ISOCITRATE_LYASE"/>
    <property type="match status" value="1"/>
</dbReference>
<dbReference type="GO" id="GO:0046421">
    <property type="term" value="F:methylisocitrate lyase activity"/>
    <property type="evidence" value="ECO:0007669"/>
    <property type="project" value="UniProtKB-UniRule"/>
</dbReference>
<dbReference type="AlphaFoldDB" id="A0A5E4WJF7"/>
<evidence type="ECO:0000256" key="6">
    <source>
        <dbReference type="ARBA" id="ARBA00022842"/>
    </source>
</evidence>
<feature type="binding site" evidence="11">
    <location>
        <position position="342"/>
    </location>
    <ligand>
        <name>substrate</name>
    </ligand>
</feature>
<dbReference type="InterPro" id="IPR039556">
    <property type="entry name" value="ICL/PEPM"/>
</dbReference>
<organism evidence="12 13">
    <name type="scientific">Pandoraea terrae</name>
    <dbReference type="NCBI Taxonomy" id="1537710"/>
    <lineage>
        <taxon>Bacteria</taxon>
        <taxon>Pseudomonadati</taxon>
        <taxon>Pseudomonadota</taxon>
        <taxon>Betaproteobacteria</taxon>
        <taxon>Burkholderiales</taxon>
        <taxon>Burkholderiaceae</taxon>
        <taxon>Pandoraea</taxon>
    </lineage>
</organism>
<feature type="binding site" evidence="11">
    <location>
        <position position="260"/>
    </location>
    <ligand>
        <name>substrate</name>
    </ligand>
</feature>
<dbReference type="Proteomes" id="UP000414233">
    <property type="component" value="Unassembled WGS sequence"/>
</dbReference>
<reference evidence="12 13" key="1">
    <citation type="submission" date="2019-08" db="EMBL/GenBank/DDBJ databases">
        <authorList>
            <person name="Peeters C."/>
        </authorList>
    </citation>
    <scope>NUCLEOTIDE SEQUENCE [LARGE SCALE GENOMIC DNA]</scope>
    <source>
        <strain evidence="12 13">LMG 30175</strain>
    </source>
</reference>
<dbReference type="FunFam" id="3.20.20.60:FF:000009">
    <property type="entry name" value="2-methylisocitrate lyase"/>
    <property type="match status" value="1"/>
</dbReference>
<evidence type="ECO:0000256" key="7">
    <source>
        <dbReference type="ARBA" id="ARBA00023239"/>
    </source>
</evidence>
<gene>
    <name evidence="11" type="primary">prpB</name>
    <name evidence="12" type="ORF">PTE30175_03190</name>
</gene>
<dbReference type="CDD" id="cd00377">
    <property type="entry name" value="ICL_PEPM"/>
    <property type="match status" value="1"/>
</dbReference>
<dbReference type="NCBIfam" id="NF008455">
    <property type="entry name" value="PRK11320.1"/>
    <property type="match status" value="1"/>
</dbReference>
<evidence type="ECO:0000256" key="1">
    <source>
        <dbReference type="ARBA" id="ARBA00001050"/>
    </source>
</evidence>
<dbReference type="Pfam" id="PF13714">
    <property type="entry name" value="PEP_mutase"/>
    <property type="match status" value="1"/>
</dbReference>
<keyword evidence="5 11" id="KW-0479">Metal-binding</keyword>
<dbReference type="Gene3D" id="3.20.20.60">
    <property type="entry name" value="Phosphoenolpyruvate-binding domains"/>
    <property type="match status" value="1"/>
</dbReference>
<dbReference type="EMBL" id="CABPRZ010000013">
    <property type="protein sequence ID" value="VVE23724.1"/>
    <property type="molecule type" value="Genomic_DNA"/>
</dbReference>
<dbReference type="GO" id="GO:0019629">
    <property type="term" value="P:propionate catabolic process, 2-methylcitrate cycle"/>
    <property type="evidence" value="ECO:0007669"/>
    <property type="project" value="UniProtKB-UniRule"/>
</dbReference>
<feature type="binding site" evidence="11">
    <location>
        <position position="313"/>
    </location>
    <ligand>
        <name>substrate</name>
    </ligand>
</feature>
<dbReference type="HAMAP" id="MF_01939">
    <property type="entry name" value="PrpB"/>
    <property type="match status" value="1"/>
</dbReference>
<dbReference type="InterPro" id="IPR015813">
    <property type="entry name" value="Pyrv/PenolPyrv_kinase-like_dom"/>
</dbReference>
<evidence type="ECO:0000256" key="10">
    <source>
        <dbReference type="ARBA" id="ARBA00073849"/>
    </source>
</evidence>
<evidence type="ECO:0000313" key="13">
    <source>
        <dbReference type="Proteomes" id="UP000414233"/>
    </source>
</evidence>
<feature type="binding site" evidence="11">
    <location>
        <position position="159"/>
    </location>
    <ligand>
        <name>Mg(2+)</name>
        <dbReference type="ChEBI" id="CHEBI:18420"/>
    </ligand>
</feature>
<comment type="pathway">
    <text evidence="11">Organic acid metabolism; propanoate degradation.</text>
</comment>
<keyword evidence="13" id="KW-1185">Reference proteome</keyword>
<dbReference type="InterPro" id="IPR040442">
    <property type="entry name" value="Pyrv_kinase-like_dom_sf"/>
</dbReference>
<comment type="subunit">
    <text evidence="8 11">Homotetramer; dimer of dimers.</text>
</comment>
<dbReference type="GO" id="GO:0000287">
    <property type="term" value="F:magnesium ion binding"/>
    <property type="evidence" value="ECO:0007669"/>
    <property type="project" value="UniProtKB-UniRule"/>
</dbReference>
<dbReference type="NCBIfam" id="TIGR02317">
    <property type="entry name" value="prpB"/>
    <property type="match status" value="1"/>
</dbReference>
<comment type="similarity">
    <text evidence="3 11">Belongs to the isocitrate lyase/PEP mutase superfamily. Methylisocitrate lyase family.</text>
</comment>
<evidence type="ECO:0000256" key="3">
    <source>
        <dbReference type="ARBA" id="ARBA00009282"/>
    </source>
</evidence>
<dbReference type="SUPFAM" id="SSF51621">
    <property type="entry name" value="Phosphoenolpyruvate/pyruvate domain"/>
    <property type="match status" value="1"/>
</dbReference>
<keyword evidence="7 11" id="KW-0456">Lyase</keyword>
<dbReference type="InterPro" id="IPR018523">
    <property type="entry name" value="Isocitrate_lyase_ph_CS"/>
</dbReference>
<evidence type="ECO:0000256" key="8">
    <source>
        <dbReference type="ARBA" id="ARBA00044762"/>
    </source>
</evidence>
<feature type="binding site" evidence="11">
    <location>
        <position position="230"/>
    </location>
    <ligand>
        <name>substrate</name>
    </ligand>
</feature>
<dbReference type="PANTHER" id="PTHR42905">
    <property type="entry name" value="PHOSPHOENOLPYRUVATE CARBOXYLASE"/>
    <property type="match status" value="1"/>
</dbReference>
<keyword evidence="6 11" id="KW-0460">Magnesium</keyword>
<dbReference type="UniPathway" id="UPA00946"/>
<feature type="binding site" evidence="11">
    <location>
        <begin position="117"/>
        <end position="119"/>
    </location>
    <ligand>
        <name>substrate</name>
    </ligand>
</feature>
<evidence type="ECO:0000256" key="11">
    <source>
        <dbReference type="HAMAP-Rule" id="MF_01939"/>
    </source>
</evidence>
<feature type="binding site" evidence="11">
    <location>
        <begin position="195"/>
        <end position="196"/>
    </location>
    <ligand>
        <name>substrate</name>
    </ligand>
</feature>
<evidence type="ECO:0000256" key="5">
    <source>
        <dbReference type="ARBA" id="ARBA00022723"/>
    </source>
</evidence>
<protein>
    <recommendedName>
        <fullName evidence="10 11">2-methylisocitrate lyase</fullName>
        <shortName evidence="11">2-MIC</shortName>
        <shortName evidence="11">MICL</shortName>
        <ecNumber evidence="4 11">4.1.3.30</ecNumber>
    </recommendedName>
    <alternativeName>
        <fullName evidence="11">(2R,3S)-2-methylisocitrate lyase</fullName>
    </alternativeName>
</protein>
<evidence type="ECO:0000313" key="12">
    <source>
        <dbReference type="EMBL" id="VVE23724.1"/>
    </source>
</evidence>
<comment type="catalytic activity">
    <reaction evidence="1 11">
        <text>(2S,3R)-3-hydroxybutane-1,2,3-tricarboxylate = pyruvate + succinate</text>
        <dbReference type="Rhea" id="RHEA:16809"/>
        <dbReference type="ChEBI" id="CHEBI:15361"/>
        <dbReference type="ChEBI" id="CHEBI:30031"/>
        <dbReference type="ChEBI" id="CHEBI:57429"/>
        <dbReference type="EC" id="4.1.3.30"/>
    </reaction>
</comment>
<sequence length="366" mass="39299">MFQNEMTVATSGGVSSSSCLSRSARPDVNFVNKMKAIAFVGGVRLRDFAGLAYLLHIDTQFSTRSDRGIIVTTQFRSAGAAFREAVKTEQPLQVVGAINANHALLAKRAGFKAIYLSGGGVAAGSLGLPDLGISTLDDVLTDVRRITDVCDLPLLVDVDTGFGPSAFNIARTVQSLIKFGAGAMHIEDQVGAKRCGHRPGKAIVSQGEMVDRIKAAVDARTDDDFVIMARTDALAVEGLQAAIDRACACVEAGADMIFPEAMTDLTMYRQFVDAVKVPVLANITEFGATPLFTTDELQGAGVSLVLYPLSAFRAMNRAAENVYQAIRRDGTQQAVVDTMQTRAQLYESIGYHDYEQKLDALFAQQK</sequence>
<dbReference type="PANTHER" id="PTHR42905:SF5">
    <property type="entry name" value="CARBOXYVINYL-CARBOXYPHOSPHONATE PHOSPHORYLMUTASE, CHLOROPLASTIC"/>
    <property type="match status" value="1"/>
</dbReference>
<evidence type="ECO:0000256" key="2">
    <source>
        <dbReference type="ARBA" id="ARBA00001946"/>
    </source>
</evidence>
<dbReference type="InterPro" id="IPR012695">
    <property type="entry name" value="PrpB"/>
</dbReference>
<comment type="function">
    <text evidence="9">Involved in the catabolism of short chain fatty acids (SCFA) via the 2-methylcitrate cycle I (propionate degradation route). Catalyzes the thermodynamically favored C-C bond cleavage of (2R,3S)-2-methylisocitrate to yield pyruvate and succinate via an alpha-carboxy-carbanion intermediate.</text>
</comment>
<comment type="cofactor">
    <cofactor evidence="2 11">
        <name>Mg(2+)</name>
        <dbReference type="ChEBI" id="CHEBI:18420"/>
    </cofactor>
</comment>
<evidence type="ECO:0000256" key="9">
    <source>
        <dbReference type="ARBA" id="ARBA00057039"/>
    </source>
</evidence>
<comment type="function">
    <text evidence="11">Involved in the catabolism of short chain fatty acids (SCFA) via the 2-methylcitrate cycle (propionate degradation route). Catalyzes the thermodynamically favored C-C bond cleavage of (2R,3S)-2-methylisocitrate to yield pyruvate and succinate via an alpha-carboxy-carbanion intermediate.</text>
</comment>
<feature type="binding site" evidence="11">
    <location>
        <position position="157"/>
    </location>
    <ligand>
        <name>Mg(2+)</name>
        <dbReference type="ChEBI" id="CHEBI:18420"/>
    </ligand>
</feature>
<evidence type="ECO:0000256" key="4">
    <source>
        <dbReference type="ARBA" id="ARBA00012260"/>
    </source>
</evidence>